<dbReference type="Pfam" id="PF17867">
    <property type="entry name" value="AAA_lid_7"/>
    <property type="match status" value="3"/>
</dbReference>
<feature type="compositionally biased region" description="Acidic residues" evidence="10">
    <location>
        <begin position="5303"/>
        <end position="5312"/>
    </location>
</feature>
<dbReference type="SMART" id="SM00382">
    <property type="entry name" value="AAA"/>
    <property type="match status" value="5"/>
</dbReference>
<feature type="compositionally biased region" description="Basic and acidic residues" evidence="10">
    <location>
        <begin position="4782"/>
        <end position="4803"/>
    </location>
</feature>
<dbReference type="GO" id="GO:0005654">
    <property type="term" value="C:nucleoplasm"/>
    <property type="evidence" value="ECO:0007669"/>
    <property type="project" value="UniProtKB-SubCell"/>
</dbReference>
<keyword evidence="6 9" id="KW-0067">ATP-binding</keyword>
<feature type="compositionally biased region" description="Basic and acidic residues" evidence="10">
    <location>
        <begin position="4994"/>
        <end position="5008"/>
    </location>
</feature>
<evidence type="ECO:0000256" key="1">
    <source>
        <dbReference type="ARBA" id="ARBA00004604"/>
    </source>
</evidence>
<dbReference type="GO" id="GO:0000027">
    <property type="term" value="P:ribosomal large subunit assembly"/>
    <property type="evidence" value="ECO:0007669"/>
    <property type="project" value="InterPro"/>
</dbReference>
<feature type="compositionally biased region" description="Acidic residues" evidence="10">
    <location>
        <begin position="5042"/>
        <end position="5055"/>
    </location>
</feature>
<feature type="domain" description="VWFA" evidence="11">
    <location>
        <begin position="5489"/>
        <end position="5684"/>
    </location>
</feature>
<dbReference type="FunFam" id="3.40.50.300:FF:001384">
    <property type="entry name" value="Midasin"/>
    <property type="match status" value="1"/>
</dbReference>
<dbReference type="WBParaSite" id="SRDH1_86310.1">
    <property type="protein sequence ID" value="SRDH1_86310.1"/>
    <property type="gene ID" value="SRDH1_86310"/>
</dbReference>
<keyword evidence="8 9" id="KW-0539">Nucleus</keyword>
<evidence type="ECO:0000256" key="2">
    <source>
        <dbReference type="ARBA" id="ARBA00004642"/>
    </source>
</evidence>
<feature type="compositionally biased region" description="Acidic residues" evidence="10">
    <location>
        <begin position="4970"/>
        <end position="4981"/>
    </location>
</feature>
<feature type="compositionally biased region" description="Polar residues" evidence="10">
    <location>
        <begin position="5277"/>
        <end position="5289"/>
    </location>
</feature>
<feature type="region of interest" description="Disordered" evidence="10">
    <location>
        <begin position="4781"/>
        <end position="5214"/>
    </location>
</feature>
<evidence type="ECO:0000256" key="5">
    <source>
        <dbReference type="ARBA" id="ARBA00022741"/>
    </source>
</evidence>
<feature type="compositionally biased region" description="Polar residues" evidence="10">
    <location>
        <begin position="5234"/>
        <end position="5246"/>
    </location>
</feature>
<dbReference type="Gene3D" id="3.40.50.300">
    <property type="entry name" value="P-loop containing nucleotide triphosphate hydrolases"/>
    <property type="match status" value="6"/>
</dbReference>
<evidence type="ECO:0000256" key="9">
    <source>
        <dbReference type="PIRNR" id="PIRNR010340"/>
    </source>
</evidence>
<proteinExistence type="inferred from homology"/>
<feature type="compositionally biased region" description="Acidic residues" evidence="10">
    <location>
        <begin position="4822"/>
        <end position="4841"/>
    </location>
</feature>
<evidence type="ECO:0000313" key="12">
    <source>
        <dbReference type="Proteomes" id="UP000050792"/>
    </source>
</evidence>
<feature type="region of interest" description="Disordered" evidence="10">
    <location>
        <begin position="4085"/>
        <end position="4109"/>
    </location>
</feature>
<feature type="compositionally biased region" description="Basic and acidic residues" evidence="10">
    <location>
        <begin position="5290"/>
        <end position="5302"/>
    </location>
</feature>
<reference evidence="13" key="2">
    <citation type="submission" date="2023-11" db="UniProtKB">
        <authorList>
            <consortium name="WormBaseParasite"/>
        </authorList>
    </citation>
    <scope>IDENTIFICATION</scope>
</reference>
<evidence type="ECO:0000256" key="10">
    <source>
        <dbReference type="SAM" id="MobiDB-lite"/>
    </source>
</evidence>
<dbReference type="InterPro" id="IPR011704">
    <property type="entry name" value="ATPase_dyneun-rel_AAA"/>
</dbReference>
<feature type="compositionally biased region" description="Acidic residues" evidence="10">
    <location>
        <begin position="4099"/>
        <end position="4108"/>
    </location>
</feature>
<feature type="region of interest" description="Disordered" evidence="10">
    <location>
        <begin position="4721"/>
        <end position="4760"/>
    </location>
</feature>
<dbReference type="GO" id="GO:0005524">
    <property type="term" value="F:ATP binding"/>
    <property type="evidence" value="ECO:0007669"/>
    <property type="project" value="UniProtKB-KW"/>
</dbReference>
<dbReference type="InterPro" id="IPR012099">
    <property type="entry name" value="Midasin"/>
</dbReference>
<feature type="compositionally biased region" description="Acidic residues" evidence="10">
    <location>
        <begin position="2649"/>
        <end position="2662"/>
    </location>
</feature>
<comment type="subcellular location">
    <subcellularLocation>
        <location evidence="1">Nucleus</location>
        <location evidence="1">Nucleolus</location>
    </subcellularLocation>
    <subcellularLocation>
        <location evidence="2">Nucleus</location>
        <location evidence="2">Nucleoplasm</location>
    </subcellularLocation>
</comment>
<protein>
    <recommendedName>
        <fullName evidence="4 9">Midasin</fullName>
    </recommendedName>
</protein>
<reference evidence="12" key="1">
    <citation type="submission" date="2022-06" db="EMBL/GenBank/DDBJ databases">
        <authorList>
            <person name="Berger JAMES D."/>
            <person name="Berger JAMES D."/>
        </authorList>
    </citation>
    <scope>NUCLEOTIDE SEQUENCE [LARGE SCALE GENOMIC DNA]</scope>
</reference>
<feature type="region of interest" description="Disordered" evidence="10">
    <location>
        <begin position="4144"/>
        <end position="4176"/>
    </location>
</feature>
<dbReference type="GO" id="GO:0005730">
    <property type="term" value="C:nucleolus"/>
    <property type="evidence" value="ECO:0007669"/>
    <property type="project" value="UniProtKB-SubCell"/>
</dbReference>
<dbReference type="SUPFAM" id="SSF53300">
    <property type="entry name" value="vWA-like"/>
    <property type="match status" value="1"/>
</dbReference>
<feature type="compositionally biased region" description="Basic and acidic residues" evidence="10">
    <location>
        <begin position="4842"/>
        <end position="4859"/>
    </location>
</feature>
<dbReference type="InterPro" id="IPR040848">
    <property type="entry name" value="AAA_lid_7"/>
</dbReference>
<dbReference type="FunFam" id="3.40.50.300:FF:000142">
    <property type="entry name" value="Midasin"/>
    <property type="match status" value="2"/>
</dbReference>
<evidence type="ECO:0000256" key="3">
    <source>
        <dbReference type="ARBA" id="ARBA00007188"/>
    </source>
</evidence>
<keyword evidence="5 9" id="KW-0547">Nucleotide-binding</keyword>
<dbReference type="InterPro" id="IPR041190">
    <property type="entry name" value="Midasin_AAA_lid_5"/>
</dbReference>
<feature type="region of interest" description="Disordered" evidence="10">
    <location>
        <begin position="2644"/>
        <end position="2670"/>
    </location>
</feature>
<dbReference type="PIRSF" id="PIRSF010340">
    <property type="entry name" value="Midasin"/>
    <property type="match status" value="1"/>
</dbReference>
<evidence type="ECO:0000259" key="11">
    <source>
        <dbReference type="PROSITE" id="PS50234"/>
    </source>
</evidence>
<keyword evidence="7 9" id="KW-0143">Chaperone</keyword>
<feature type="compositionally biased region" description="Basic and acidic residues" evidence="10">
    <location>
        <begin position="4738"/>
        <end position="4748"/>
    </location>
</feature>
<organism evidence="12 13">
    <name type="scientific">Schistosoma rodhaini</name>
    <dbReference type="NCBI Taxonomy" id="6188"/>
    <lineage>
        <taxon>Eukaryota</taxon>
        <taxon>Metazoa</taxon>
        <taxon>Spiralia</taxon>
        <taxon>Lophotrochozoa</taxon>
        <taxon>Platyhelminthes</taxon>
        <taxon>Trematoda</taxon>
        <taxon>Digenea</taxon>
        <taxon>Strigeidida</taxon>
        <taxon>Schistosomatoidea</taxon>
        <taxon>Schistosomatidae</taxon>
        <taxon>Schistosoma</taxon>
    </lineage>
</organism>
<feature type="compositionally biased region" description="Basic and acidic residues" evidence="10">
    <location>
        <begin position="5125"/>
        <end position="5143"/>
    </location>
</feature>
<feature type="compositionally biased region" description="Basic and acidic residues" evidence="10">
    <location>
        <begin position="4872"/>
        <end position="4919"/>
    </location>
</feature>
<comment type="function">
    <text evidence="9">Nuclear chaperone required for maturation and nuclear export of pre-60S ribosome subunits.</text>
</comment>
<dbReference type="Proteomes" id="UP000050792">
    <property type="component" value="Unassembled WGS sequence"/>
</dbReference>
<dbReference type="GO" id="GO:0030687">
    <property type="term" value="C:preribosome, large subunit precursor"/>
    <property type="evidence" value="ECO:0007669"/>
    <property type="project" value="TreeGrafter"/>
</dbReference>
<feature type="compositionally biased region" description="Polar residues" evidence="10">
    <location>
        <begin position="4144"/>
        <end position="4171"/>
    </location>
</feature>
<feature type="compositionally biased region" description="Basic and acidic residues" evidence="10">
    <location>
        <begin position="4932"/>
        <end position="4946"/>
    </location>
</feature>
<dbReference type="SUPFAM" id="SSF52540">
    <property type="entry name" value="P-loop containing nucleoside triphosphate hydrolases"/>
    <property type="match status" value="6"/>
</dbReference>
<dbReference type="Pfam" id="PF17865">
    <property type="entry name" value="AAA_lid_5"/>
    <property type="match status" value="1"/>
</dbReference>
<dbReference type="GO" id="GO:0000055">
    <property type="term" value="P:ribosomal large subunit export from nucleus"/>
    <property type="evidence" value="ECO:0007669"/>
    <property type="project" value="TreeGrafter"/>
</dbReference>
<dbReference type="CDD" id="cd00009">
    <property type="entry name" value="AAA"/>
    <property type="match status" value="1"/>
</dbReference>
<dbReference type="PANTHER" id="PTHR48103">
    <property type="entry name" value="MIDASIN-RELATED"/>
    <property type="match status" value="1"/>
</dbReference>
<feature type="region of interest" description="Disordered" evidence="10">
    <location>
        <begin position="5277"/>
        <end position="5315"/>
    </location>
</feature>
<dbReference type="InterPro" id="IPR036465">
    <property type="entry name" value="vWFA_dom_sf"/>
</dbReference>
<feature type="region of interest" description="Disordered" evidence="10">
    <location>
        <begin position="5341"/>
        <end position="5372"/>
    </location>
</feature>
<comment type="similarity">
    <text evidence="3 9">Belongs to the midasin family.</text>
</comment>
<dbReference type="PANTHER" id="PTHR48103:SF2">
    <property type="entry name" value="MIDASIN"/>
    <property type="match status" value="1"/>
</dbReference>
<dbReference type="PROSITE" id="PS50234">
    <property type="entry name" value="VWFA"/>
    <property type="match status" value="1"/>
</dbReference>
<feature type="compositionally biased region" description="Basic residues" evidence="10">
    <location>
        <begin position="4085"/>
        <end position="4095"/>
    </location>
</feature>
<evidence type="ECO:0000256" key="7">
    <source>
        <dbReference type="ARBA" id="ARBA00023186"/>
    </source>
</evidence>
<dbReference type="InterPro" id="IPR027417">
    <property type="entry name" value="P-loop_NTPase"/>
</dbReference>
<sequence>MVKRNKRKSKVLGPCTEETTVKSPEDNCITTHECKKNSLVLFSRLIDVEVAVKQSLERYEPILIAGPVGCGKSSLANKLAKEYCNVICTIQISEHTDAKTLLGAYCCTEIPGQFTWRPGPLISSIEQGHALVLEDIDRGSPELQLLITSVLRKLRSYSVNSKNILLNPVSGNPITHHPNFRLLMTRRFISCHGEDFRQESGNILAEFLDRYCFVITLPNFSKDETNLLISHQYPTLVPFIDRIMNIYSYVINSFRNANTVIQSTMNSSRLRGISVRDLLKFCSRISTLTEKENFSELLLLNAVDCFLSSMCDSIKQLEIACRLAGELNLSVENARNILCCRSVEISLQPQKSVLKVGRTILPCRRTPEWEIKVSGGNSILQSSNDIIWPFASTRLSSFLLERLAVAVQHKEPVLLVGETGTGKTSTVQRLAYLTGHRLRVINLNQQSDSVDLMGGFKPVDFQVFVRPLREKFESLFTCTFKLDNNLVFLGHINTCFQSGRWLDLITLMRHPARVAVQRDSSVDTSEWIKFLNDLTILEKRLENITKSNKPGLGFAFIEGALVRSVQDGDWILLDEINLAPAEMLDSLSGLLDSEYGSLILTERGDNESIKRHPDFHLFAAMNPATDVGKRELPVGLRNRFTEFYIPELDPCINVNKSEASTDSDSSRHIEVLRSNNCEDLVTLARSYLVALNPTPSQLSTIVRLYSALRQAAVEGLVDGVGQRPHFSLRTLCRALIEAGRGYHGSILRSLYEGLLFSFGSQICRTSRPILDTLIQRYLCSGWNKDSSSLLRLLNTPLPIPQLNNPTVTNQYSNDYFVNVEGYWLPKGSQQPISIDNKNELPGNYILTPSVQANLKDLARVVAAGGGLPVLLQGETSVGKTSLITYLAKRVGQVCYRINNHEHTDQQTYLGTYTVSSIAYTTQSNTDNHNNQGNNNEALQKTSTSLVFKDGLLVKAMRNGYWIILDELNLAPTEILEALNRVLDDNRSVFITETQETIKAHPHFRLFATQNPPGLYAGRKMLSRALRNRFIELHFDTIPRNELEIILEKKCLLPSSRAQRLVEVMHRLQLARCTSNLFQGKDSFITLRDLFRWAERYRLATCDKLVTSQIDNKKSEQTIFFDWDGYLADQGYLLLAGRVRNPSEIQIVTDVIESVFKRKVTESRLFDLNESTSPVVYEFLQPVLNKETVCYTGFDHIVWTKDMRRLLVLVGNALKYEEPVLLVGETGCGKTTICQLIAALHNQRLHCLNCHQCTEASDFLGELRPVRHSSEVNEKESKNDCRLFEWINGPLVTAMLNGDLFLLDEISLADDAVLERLNSLLEPERQLHLAECSEDSLMVNNNDNSITTPYTQLLTAHPKFRFIATMNPGGDYGKKELSPALRNRFTEIWCPSPVFTSNHIQLTISSLSYNESNQLSNSLMDCQHIVMHNLQLKLPMYFKIGNDDFVKQFSEKMINFIHWYAVTQNEYKSNGTGSLCQRPSPTIRDLIVWIDFIQAAVTTENVINPSNRLNLFSACIHGACLVFLDVIDHVLPNRNVNEQIDDNNFQSTAVHFLIDQLYSLDKDILIKQIQLSIPNSSDEMYTSYANELNEKFVVTKNNELFGCEPFFISTGPFIDSLTNTNFIFDAPTPASNLKRLLRAMQLPSRALLLEGSPGVGKTTLVLALAKASGHKVIRINLSEATEVSDLFGCDLPVEGAEAGVFAWKSGPFLQGLCEGHWIILDEMNLASQSVLESLNACLDHRGEVFVPELNNTFKINSYATRLFACQNPLREGGGRKGLPRSFLNRFTQVYMKPLSKSDQEFILIQLYPDIPKNYIHLMVTFNDTVNVQINIKHEFGNQGGPWEFNLRDLTRWCDLIIKGKDFEGFNPGLYVHLLYTNRMRTVQDKQKMVDLWTVVCNTILTMPEMFYYEPHGDIRLFNESSLQCGLAHFTCYSINYSICNEFEYLIIMDHHRSILESFLKVIEMGWMVMLNGPPGCGKRTLAHISSILLGQTLVTMCLSPTSDTIELLGSLEQRESGGLFEWIDSPLVKGIINGYWVLIENAQLCSPSVLDRLNSLLEPNGELLLSERGLDANGKLITLKAHPNFRLILTVDEFVGVGANCSTGISRAMRNRGLEITFTEPIMQPHVDLLRLFTAINVPKPIAIGLVEFQGLFLEVCENQTSFLEFYSNCFNGKAQILDNNTTTHQSINCHHLKRIPIGALISAGHYAKQLLSGSSNDQLVSILPMDNKELDGTKIETKKRKMQKVLTKKHDDINKLNNIDDELTKDGINTDEILIHILNYAYCHRQMNTKSIEFVKYLINYYVKHIRHTDSFHTELHSMYHLPVNYLHHTVNEIIQNRLPLIYRQSYTNLIQITLKEYYDKPLNIDIKLMIQRILLEQANFTDIQSELFDLKALQFSESNMSMIKLSEWSDWPDLRWIPGWKHLIYSLENESDDLIYEWNKKLYLLLINELIQSTHHCIHQQFNDNQSYSLLQSSDLHRIPVLVIIQLSMDNHIPSIWLDNYPGLSNLKEQWFTFLSNLSNHFLNYKHELTKSNDLLSNLYMKWISKAWIWLRLFGSRPLGDSFDWPERLLFHNQHILFNNPLENHQYLSNLTIISQYFQSKLAPLNVPKCQLQLNPLSVDWLQFGQLMNEFLIRLKIELNMTGSNNNDSDDDDEGEENEEEISIHGDGGDTDVAMVHHNEDINDDDNPNDIMNFYCLWPWTMILLSKFVDIKLLGNTLQQQYDVQNDQWDLTESLRIYFRSNLLTLNRPQLLAYLSMTTKCLYKINNCEQMRVMKQLLQELNITIMNNSNSSIFLTFALKKLDWSLPNQLLNVHCVNQPDILGEWRSISHALIHITWPMLCEYGTCSFTGKLTVYGWRYRQQAIQKANHLLYLSPKQETTNMSKNEYLQCNNLEMIMQHAFNILSGIYQVVHSIQKVINSQNNDTNEEDTLSPIIRINNLIELINWIRNVFNPSINLLKSYISNDKSNDWHRIIRLIELLIRYLEQLSSSLSNQKSNNNDVHHYDNDDGDDILNYKFILSNCWLLIGFLYLRCNCPYSPLDPYIVVQVEEEAVKHEINYIRNELQFRENMQKLATGAYNNSLLPSLINANPLNINGHVDCGLLHPWLSVLVNRLHYLKQKAETLKQQLGFNCENVLVTRQNSNFEYVEIRRRITSYITDFTEEFLLVHCLLDTNNNKNNTKITGKTVELQKLRCWIETTSMLGDWLTEPNRINTFADIITPFLYGLFYIYRGLRVMFHETIAQNNSLNVTVSSMITNLVTSLLPNTQNDNIILPVITGGQRLSRSLSLALELANSKSRRLIQQLFNSINNPTSFTGNVVDVSHRIHEIQFRISSFILNLLWLHNAEKHSSSNVTDIDNKLIGRILNSIILPLNQHWKQIELERKQLAESRASLFLEADRRKQLIRNDLQGIKSKKMKHHERSTSPDLIDQSLNEEVDWRLRFSEIGCINAYTELGIHHNSQVGNFEKEKEIQQTVAKLEAIDKWLKNSLNGSGKYWIPEEKELIYFIKRLVYLLLINSNSTVNYPLNSLLLIDKHSTTQSVDISSIFSWHWHTVLYGFNLASWLSIESKFSLDPTIDEQTTLPYIGITAYIGQYDIRANPILPIHSLSKFSNTSFNHYFNAKSHCYNIYLDPIPLEEAEKLNLLMRNLEKQIKHILTQWPGQPSLLRLLVIIHRIESFTVSDPLIKFITGVEMLWQVMQEWERDAAKHVSLNESSKEVCNLLVSWRKMELSYWLATLDSAEIQISNRCVTLWFHLYDLFLRPGSYSRQLKSFNSKYQSKVSNSSCLKDTAGVDGDDNDERKRLQLETDRFDALIELFEKGPIGEFSSRWKLVASIYSALNLWPGLSEIERSSSKRIVGNAVWFYAQFLPCVTEELNNLRHPIEKELKGLVNVTKWGHYSRFWSVKTTVDRCKKSIHKHVKKWESILQQPVRPIFENAIKIPTYLKSNNGNNNNNNNHIYSSSLLKLEMTDLLAILKHCSFKKSFNNLQQLYGHFNEQEDQQQSKFNFTLHLKRLPSIIKCLHKHVYTMVHNSPIIQWTKHLRSGLQIWIDFVHELSRQTDQLNSTCPTGNQLAKFNKHKLNKTKCKSISSKRNHPSNDEEQDEEDEELNKTRQWYQEFTALQQRKRLALSDWLKVATLKHSSSASNQSVDISDPTTKLSESIDSTESINDGNEDEILSDNDDGDDHLFEELNLPNLGLSYRRGQRQTQTGHMSRFLVQLHGDPWSYVNQFIGRNLDVVNTDSEDYFIHCVCNRLSRLIALRASLPTVPGPGDGDVDTSVAILNEIGGPNNLSRLIGIMSDLLNQCSSEFKVCCEFTGISKKISRLVMEYANSLNVSMITSNDKQPVDDGNEQIIQYCTCYPLDLDKLKQIRISTQNLDQIIREHIYQWNVFWIVFQKQSINEPFNISKLSCLFGSEGWTWLTNNPELLSTYTLENSKQLVEITESYMESLKLAFINVLICTTHLLGLNTFLWNDAVHEAYEKLSSSMRHLQETLNSLLIAYKTCNRVVLFASVFESVQQQINVEWNKIHCELSIISNDGIHNDSDLTNFHTTNLTTDNILSSINSIAYKSDMKFELLTNRLVHTMLKAIEILYDSDQIHDNTDNKSDQLSLLHHYSTMISKVLTSTLPQISKYLINIRSMLQQRQSTLLKNEYEMIFQSRIIIIQCIYPLMDGLSKALCIRCIQFWHLLDIWFKLGEFAMQITGRIITEGFCRPANLARDNQLTGDENSSSSSSSRADNEQSMDRGGESGGTSLTSNTNDAVNAKDVTNELECQEQIEGLLNDRKQQGDDNDLNKNRNDEHNSTNGVEMPDDDFDGHYDDPDLENCDLDNDDSEQLEQENFDDKMDETDGHNNDDLAKEMWASDDEETDKDDNNKPKRDSDGNKENDKTGGVEDDKQRNNSNKKDHDSGNIQEQKSKQNPESTEDDNGDNDENHSDKLDEHENKSPKRKKPKHAHETPGNRTTVANEDIMQDEMDNESDQPTDNKSESTQAKPSDDHETPDVDERDQGLPVDIDADQMNNEEDMTERDVEDLPGDLFDNQMDFDADNDGEEIDDPSSGQLDGEKDNEEESAINENEINENNKFETMDTDEQNTEIPENVEVFPYHGAGTSDLDDNNNKSNAFGGDEHNPQEDDKTEANNVDHDDTDVNSSNQTSTQHGNQGNASGEKYTTSTSQSDTSGANAELQQQYQQGVKRNQTHSGPKPTSDNRSLSNKQIALSKAETIEVDLEHSSEKQQSPLPNQNSELFQHLPNSEDLNADNDDDDYPCVRDSATLDQAEQQLLGNSNPIKKSNDNDREEKDIGLENDNDNNIDDDGKLPISELEKTDASTNVLPQQNKHVKPLMKGNQVPGGHETVESDPTKEFVPTLGAQRPPESISCTRAEVLLQSTNANLSTEIPTNLQILENKFPETSIENCLDWSLYCQRSNTLARQLCETLRLVLEPTKASRLRGDYRTGKRINMRKIIPYLASQFRKDKIWLRRSQPSQREYRILIAVDDSSSMSENLCKQMTFESLTTVITALNLLEVGRIGVCSFGESVRVLHDLKDPWVTDAGPRVLSQFTFGQPKTSLVQLLQCTIQLMNSTSYMNSTNTNAIPSQLLLILSDGVFSEDPQSPSLQAAVRLVRDSHIFPVCLILDDVRKKHSIFDLRRYCGPGKLQPYMDVFPLPYYLVLRDLACLPNLLADALRQWFELESSIGR</sequence>
<keyword evidence="12" id="KW-1185">Reference proteome</keyword>
<dbReference type="InterPro" id="IPR003593">
    <property type="entry name" value="AAA+_ATPase"/>
</dbReference>
<name>A0AA85GD17_9TREM</name>
<feature type="compositionally biased region" description="Polar residues" evidence="10">
    <location>
        <begin position="4982"/>
        <end position="4993"/>
    </location>
</feature>
<dbReference type="GO" id="GO:0016887">
    <property type="term" value="F:ATP hydrolysis activity"/>
    <property type="evidence" value="ECO:0007669"/>
    <property type="project" value="InterPro"/>
</dbReference>
<evidence type="ECO:0000256" key="8">
    <source>
        <dbReference type="ARBA" id="ARBA00023242"/>
    </source>
</evidence>
<evidence type="ECO:0000256" key="6">
    <source>
        <dbReference type="ARBA" id="ARBA00022840"/>
    </source>
</evidence>
<feature type="compositionally biased region" description="Acidic residues" evidence="10">
    <location>
        <begin position="5014"/>
        <end position="5034"/>
    </location>
</feature>
<accession>A0AA85GD17</accession>
<feature type="compositionally biased region" description="Polar residues" evidence="10">
    <location>
        <begin position="5148"/>
        <end position="5214"/>
    </location>
</feature>
<dbReference type="InterPro" id="IPR002035">
    <property type="entry name" value="VWF_A"/>
</dbReference>
<evidence type="ECO:0000256" key="4">
    <source>
        <dbReference type="ARBA" id="ARBA00017143"/>
    </source>
</evidence>
<dbReference type="Pfam" id="PF07728">
    <property type="entry name" value="AAA_5"/>
    <property type="match status" value="7"/>
</dbReference>
<evidence type="ECO:0000313" key="13">
    <source>
        <dbReference type="WBParaSite" id="SRDH1_86310.1"/>
    </source>
</evidence>
<feature type="region of interest" description="Disordered" evidence="10">
    <location>
        <begin position="5226"/>
        <end position="5247"/>
    </location>
</feature>